<comment type="caution">
    <text evidence="1">The sequence shown here is derived from an EMBL/GenBank/DDBJ whole genome shotgun (WGS) entry which is preliminary data.</text>
</comment>
<dbReference type="Proteomes" id="UP000814128">
    <property type="component" value="Unassembled WGS sequence"/>
</dbReference>
<keyword evidence="2" id="KW-1185">Reference proteome</keyword>
<evidence type="ECO:0000313" key="1">
    <source>
        <dbReference type="EMBL" id="KAI0032131.1"/>
    </source>
</evidence>
<name>A0ACB8QL82_9AGAM</name>
<reference evidence="1" key="2">
    <citation type="journal article" date="2022" name="New Phytol.">
        <title>Evolutionary transition to the ectomycorrhizal habit in the genomes of a hyperdiverse lineage of mushroom-forming fungi.</title>
        <authorList>
            <person name="Looney B."/>
            <person name="Miyauchi S."/>
            <person name="Morin E."/>
            <person name="Drula E."/>
            <person name="Courty P.E."/>
            <person name="Kohler A."/>
            <person name="Kuo A."/>
            <person name="LaButti K."/>
            <person name="Pangilinan J."/>
            <person name="Lipzen A."/>
            <person name="Riley R."/>
            <person name="Andreopoulos W."/>
            <person name="He G."/>
            <person name="Johnson J."/>
            <person name="Nolan M."/>
            <person name="Tritt A."/>
            <person name="Barry K.W."/>
            <person name="Grigoriev I.V."/>
            <person name="Nagy L.G."/>
            <person name="Hibbett D."/>
            <person name="Henrissat B."/>
            <person name="Matheny P.B."/>
            <person name="Labbe J."/>
            <person name="Martin F.M."/>
        </authorList>
    </citation>
    <scope>NUCLEOTIDE SEQUENCE</scope>
    <source>
        <strain evidence="1">EC-137</strain>
    </source>
</reference>
<proteinExistence type="predicted"/>
<sequence length="270" mass="28891">MTSLVQYKVSGANCAHYIPDFVTPDEETYLLRKIEESPQPRWKKLANRRLQIWGGDLAQRVLIPQPLPTIVTTYPDLVSRLAATGAFAGTPHGAPNHIIMNEYLPGQGIMPHEDGPAYHPVVATLSLGAHTVMNYYRYAPDTDGVGDGGGESGELQRGRAIDPAPVMSLLLEPRSIVITSGKLYTAHLHGIDAREADAFLPAGGERSAEVGTGEAGPVRVANAHMLTGAAARAAVRDGGVLRRGTRYSLTCRDVGRVSGAGRGLGRVLRR</sequence>
<evidence type="ECO:0000313" key="2">
    <source>
        <dbReference type="Proteomes" id="UP000814128"/>
    </source>
</evidence>
<dbReference type="EMBL" id="MU273556">
    <property type="protein sequence ID" value="KAI0032131.1"/>
    <property type="molecule type" value="Genomic_DNA"/>
</dbReference>
<gene>
    <name evidence="1" type="ORF">K488DRAFT_50577</name>
</gene>
<reference evidence="1" key="1">
    <citation type="submission" date="2021-02" db="EMBL/GenBank/DDBJ databases">
        <authorList>
            <consortium name="DOE Joint Genome Institute"/>
            <person name="Ahrendt S."/>
            <person name="Looney B.P."/>
            <person name="Miyauchi S."/>
            <person name="Morin E."/>
            <person name="Drula E."/>
            <person name="Courty P.E."/>
            <person name="Chicoki N."/>
            <person name="Fauchery L."/>
            <person name="Kohler A."/>
            <person name="Kuo A."/>
            <person name="Labutti K."/>
            <person name="Pangilinan J."/>
            <person name="Lipzen A."/>
            <person name="Riley R."/>
            <person name="Andreopoulos W."/>
            <person name="He G."/>
            <person name="Johnson J."/>
            <person name="Barry K.W."/>
            <person name="Grigoriev I.V."/>
            <person name="Nagy L."/>
            <person name="Hibbett D."/>
            <person name="Henrissat B."/>
            <person name="Matheny P.B."/>
            <person name="Labbe J."/>
            <person name="Martin F."/>
        </authorList>
    </citation>
    <scope>NUCLEOTIDE SEQUENCE</scope>
    <source>
        <strain evidence="1">EC-137</strain>
    </source>
</reference>
<protein>
    <submittedName>
        <fullName evidence="1">Uncharacterized protein</fullName>
    </submittedName>
</protein>
<organism evidence="1 2">
    <name type="scientific">Vararia minispora EC-137</name>
    <dbReference type="NCBI Taxonomy" id="1314806"/>
    <lineage>
        <taxon>Eukaryota</taxon>
        <taxon>Fungi</taxon>
        <taxon>Dikarya</taxon>
        <taxon>Basidiomycota</taxon>
        <taxon>Agaricomycotina</taxon>
        <taxon>Agaricomycetes</taxon>
        <taxon>Russulales</taxon>
        <taxon>Lachnocladiaceae</taxon>
        <taxon>Vararia</taxon>
    </lineage>
</organism>
<accession>A0ACB8QL82</accession>